<comment type="caution">
    <text evidence="2">The sequence shown here is derived from an EMBL/GenBank/DDBJ whole genome shotgun (WGS) entry which is preliminary data.</text>
</comment>
<feature type="region of interest" description="Disordered" evidence="1">
    <location>
        <begin position="357"/>
        <end position="400"/>
    </location>
</feature>
<feature type="region of interest" description="Disordered" evidence="1">
    <location>
        <begin position="491"/>
        <end position="511"/>
    </location>
</feature>
<reference evidence="2" key="1">
    <citation type="submission" date="2020-04" db="EMBL/GenBank/DDBJ databases">
        <title>Draft genome resource of the tomato pathogen Pseudocercospora fuligena.</title>
        <authorList>
            <person name="Zaccaron A."/>
        </authorList>
    </citation>
    <scope>NUCLEOTIDE SEQUENCE</scope>
    <source>
        <strain evidence="2">PF001</strain>
    </source>
</reference>
<evidence type="ECO:0000313" key="2">
    <source>
        <dbReference type="EMBL" id="KAF7192488.1"/>
    </source>
</evidence>
<accession>A0A8H6RKF1</accession>
<evidence type="ECO:0000313" key="3">
    <source>
        <dbReference type="Proteomes" id="UP000660729"/>
    </source>
</evidence>
<evidence type="ECO:0000256" key="1">
    <source>
        <dbReference type="SAM" id="MobiDB-lite"/>
    </source>
</evidence>
<gene>
    <name evidence="2" type="ORF">HII31_06161</name>
</gene>
<dbReference type="EMBL" id="JABCIY010000122">
    <property type="protein sequence ID" value="KAF7192488.1"/>
    <property type="molecule type" value="Genomic_DNA"/>
</dbReference>
<organism evidence="2 3">
    <name type="scientific">Pseudocercospora fuligena</name>
    <dbReference type="NCBI Taxonomy" id="685502"/>
    <lineage>
        <taxon>Eukaryota</taxon>
        <taxon>Fungi</taxon>
        <taxon>Dikarya</taxon>
        <taxon>Ascomycota</taxon>
        <taxon>Pezizomycotina</taxon>
        <taxon>Dothideomycetes</taxon>
        <taxon>Dothideomycetidae</taxon>
        <taxon>Mycosphaerellales</taxon>
        <taxon>Mycosphaerellaceae</taxon>
        <taxon>Pseudocercospora</taxon>
    </lineage>
</organism>
<dbReference type="Proteomes" id="UP000660729">
    <property type="component" value="Unassembled WGS sequence"/>
</dbReference>
<protein>
    <submittedName>
        <fullName evidence="2">Uncharacterized protein</fullName>
    </submittedName>
</protein>
<sequence length="597" mass="68209">MSQLQSSRTRKILQRIPAKVTSKRRTFENTARKTMDAITTLLSRVRKHDLRKHKLPRLSGEIQQVKKQEYEQVFPPPKRAGSTNSAAAASGQTNSFDEPTSFVDANDQITIQQEPEVEVEEPQPSASEQGELLATELELETQQENSDYQEADFEPCGFQASEQQTLEVQDFEDEQALRDAQYVVLEPELESDYTRGPARVVAINDGVQDDCCAMLMTYDLSQKIKQSTLLQRQLSQEKRHAQAQQREISKFLRRLNIEIKSHKNRIARANGNETAEQSDTLQNELECLELIQADMEWKRDNIAANLQMRSAALIDAQAEVAQILDEAFVCAALLEPETDEEIPVETFDLQDEYQKLHARQQAEAEEEGEQIIYEPVAPLDTSKDHLETRAPTPTPEEQAEQELRQNFWAAKERVKKATEEFELKEGVRDQEKRFNEQAWATGEEPLDADREAFDLRWFVRIHEITHELVEAEAALKQAQLVAREGNVDLFDDDQSQGFPDDEADGRHGSGYDLSDEEMTRFFAYTKDDARINAWLDNVSETADAETQPAADVDQWPSREVDISDSFTVVAFEPARREQIAEWQRKCDAVRASCQPIE</sequence>
<dbReference type="AlphaFoldDB" id="A0A8H6RKF1"/>
<feature type="compositionally biased region" description="Low complexity" evidence="1">
    <location>
        <begin position="80"/>
        <end position="95"/>
    </location>
</feature>
<feature type="region of interest" description="Disordered" evidence="1">
    <location>
        <begin position="73"/>
        <end position="101"/>
    </location>
</feature>
<keyword evidence="3" id="KW-1185">Reference proteome</keyword>
<proteinExistence type="predicted"/>
<name>A0A8H6RKF1_9PEZI</name>
<dbReference type="OrthoDB" id="3647952at2759"/>
<feature type="compositionally biased region" description="Acidic residues" evidence="1">
    <location>
        <begin position="491"/>
        <end position="503"/>
    </location>
</feature>